<dbReference type="EMBL" id="JMQP01000002">
    <property type="protein sequence ID" value="KIS35228.1"/>
    <property type="molecule type" value="Genomic_DNA"/>
</dbReference>
<proteinExistence type="predicted"/>
<protein>
    <submittedName>
        <fullName evidence="1">Uncharacterized protein</fullName>
    </submittedName>
</protein>
<reference evidence="1 2" key="1">
    <citation type="submission" date="2014-05" db="EMBL/GenBank/DDBJ databases">
        <title>Methylome analysis of the phasevarions of Haemophilus influenzae.</title>
        <authorList>
            <person name="Atack J.M."/>
            <person name="Fox K.L."/>
            <person name="Power P.M."/>
            <person name="Clark T."/>
            <person name="Jurcisek J."/>
            <person name="Korlach J."/>
            <person name="Bakaletz L.O."/>
            <person name="Jennings M.P."/>
        </authorList>
    </citation>
    <scope>NUCLEOTIDE SEQUENCE [LARGE SCALE GENOMIC DNA]</scope>
    <source>
        <strain evidence="1 2">1209</strain>
    </source>
</reference>
<organism evidence="1 2">
    <name type="scientific">Haemophilus influenzae</name>
    <dbReference type="NCBI Taxonomy" id="727"/>
    <lineage>
        <taxon>Bacteria</taxon>
        <taxon>Pseudomonadati</taxon>
        <taxon>Pseudomonadota</taxon>
        <taxon>Gammaproteobacteria</taxon>
        <taxon>Pasteurellales</taxon>
        <taxon>Pasteurellaceae</taxon>
        <taxon>Haemophilus</taxon>
    </lineage>
</organism>
<name>A0A158SWI4_HAEIF</name>
<dbReference type="Proteomes" id="UP000050700">
    <property type="component" value="Unassembled WGS sequence"/>
</dbReference>
<comment type="caution">
    <text evidence="1">The sequence shown here is derived from an EMBL/GenBank/DDBJ whole genome shotgun (WGS) entry which is preliminary data.</text>
</comment>
<evidence type="ECO:0000313" key="2">
    <source>
        <dbReference type="Proteomes" id="UP000050700"/>
    </source>
</evidence>
<dbReference type="AlphaFoldDB" id="A0A158SWI4"/>
<gene>
    <name evidence="1" type="ORF">NTHI1209_00832</name>
</gene>
<evidence type="ECO:0000313" key="1">
    <source>
        <dbReference type="EMBL" id="KIS35228.1"/>
    </source>
</evidence>
<sequence length="38" mass="4337">MGVDLVECGSHLMFQVESIYFSITNKKDDYVICFTCAE</sequence>
<accession>A0A158SWI4</accession>